<protein>
    <recommendedName>
        <fullName evidence="3">Bacteriocin-like protein</fullName>
    </recommendedName>
</protein>
<evidence type="ECO:0000313" key="1">
    <source>
        <dbReference type="EMBL" id="PTX62221.1"/>
    </source>
</evidence>
<proteinExistence type="predicted"/>
<organism evidence="1 2">
    <name type="scientific">Kordia periserrulae</name>
    <dbReference type="NCBI Taxonomy" id="701523"/>
    <lineage>
        <taxon>Bacteria</taxon>
        <taxon>Pseudomonadati</taxon>
        <taxon>Bacteroidota</taxon>
        <taxon>Flavobacteriia</taxon>
        <taxon>Flavobacteriales</taxon>
        <taxon>Flavobacteriaceae</taxon>
        <taxon>Kordia</taxon>
    </lineage>
</organism>
<name>A0A2T6C1N8_9FLAO</name>
<keyword evidence="2" id="KW-1185">Reference proteome</keyword>
<gene>
    <name evidence="1" type="ORF">C8N46_103320</name>
</gene>
<evidence type="ECO:0000313" key="2">
    <source>
        <dbReference type="Proteomes" id="UP000244090"/>
    </source>
</evidence>
<evidence type="ECO:0008006" key="3">
    <source>
        <dbReference type="Google" id="ProtNLM"/>
    </source>
</evidence>
<accession>A0A2T6C1N8</accession>
<sequence>MYDQKLRTFKLGIMKKQILSIGKVLSKKEQRIISGGIVTPEPIDSPCEEPVLAPPPEGCRYIKIAPCSYRLVCLQITPL</sequence>
<reference evidence="1 2" key="1">
    <citation type="submission" date="2018-04" db="EMBL/GenBank/DDBJ databases">
        <title>Genomic Encyclopedia of Archaeal and Bacterial Type Strains, Phase II (KMG-II): from individual species to whole genera.</title>
        <authorList>
            <person name="Goeker M."/>
        </authorList>
    </citation>
    <scope>NUCLEOTIDE SEQUENCE [LARGE SCALE GENOMIC DNA]</scope>
    <source>
        <strain evidence="1 2">DSM 25731</strain>
    </source>
</reference>
<dbReference type="Proteomes" id="UP000244090">
    <property type="component" value="Unassembled WGS sequence"/>
</dbReference>
<dbReference type="EMBL" id="QBKT01000003">
    <property type="protein sequence ID" value="PTX62221.1"/>
    <property type="molecule type" value="Genomic_DNA"/>
</dbReference>
<dbReference type="AlphaFoldDB" id="A0A2T6C1N8"/>
<comment type="caution">
    <text evidence="1">The sequence shown here is derived from an EMBL/GenBank/DDBJ whole genome shotgun (WGS) entry which is preliminary data.</text>
</comment>